<evidence type="ECO:0000313" key="2">
    <source>
        <dbReference type="Proteomes" id="UP000823388"/>
    </source>
</evidence>
<name>A0A8T0RU87_PANVG</name>
<dbReference type="AlphaFoldDB" id="A0A8T0RU87"/>
<protein>
    <recommendedName>
        <fullName evidence="3">DUF4216 domain-containing protein</fullName>
    </recommendedName>
</protein>
<dbReference type="EMBL" id="CM029046">
    <property type="protein sequence ID" value="KAG2588990.1"/>
    <property type="molecule type" value="Genomic_DNA"/>
</dbReference>
<evidence type="ECO:0008006" key="3">
    <source>
        <dbReference type="Google" id="ProtNLM"/>
    </source>
</evidence>
<comment type="caution">
    <text evidence="1">The sequence shown here is derived from an EMBL/GenBank/DDBJ whole genome shotgun (WGS) entry which is preliminary data.</text>
</comment>
<accession>A0A8T0RU87</accession>
<dbReference type="PANTHER" id="PTHR48258">
    <property type="entry name" value="DUF4218 DOMAIN-CONTAINING PROTEIN-RELATED"/>
    <property type="match status" value="1"/>
</dbReference>
<keyword evidence="2" id="KW-1185">Reference proteome</keyword>
<gene>
    <name evidence="1" type="ORF">PVAP13_5NG391524</name>
</gene>
<dbReference type="Proteomes" id="UP000823388">
    <property type="component" value="Chromosome 5N"/>
</dbReference>
<evidence type="ECO:0000313" key="1">
    <source>
        <dbReference type="EMBL" id="KAG2588990.1"/>
    </source>
</evidence>
<dbReference type="PANTHER" id="PTHR48258:SF7">
    <property type="entry name" value="DUF4216 DOMAIN-CONTAINING PROTEIN"/>
    <property type="match status" value="1"/>
</dbReference>
<sequence>MFALALGPDHRACNLNTCHINNWLFRTSAIERNLVTQNSGLLVRGDTSTGNTNWYGVIRKIISLEYPGQKEVILFQCEWYDVPAATTSRSRGYNRDNVVALKPRNLFAMPDAENEDEIDSDSIMNLMYAQEHFTNWRRSGKEGTTVDATVIQQVQAEAAPELDDDDVAFLDDDDDEDDTYINDGVVAPVADVDQGQRDDEFFVQIHISFVYVRMLNI</sequence>
<reference evidence="1" key="1">
    <citation type="submission" date="2020-05" db="EMBL/GenBank/DDBJ databases">
        <title>WGS assembly of Panicum virgatum.</title>
        <authorList>
            <person name="Lovell J.T."/>
            <person name="Jenkins J."/>
            <person name="Shu S."/>
            <person name="Juenger T.E."/>
            <person name="Schmutz J."/>
        </authorList>
    </citation>
    <scope>NUCLEOTIDE SEQUENCE</scope>
    <source>
        <strain evidence="1">AP13</strain>
    </source>
</reference>
<organism evidence="1 2">
    <name type="scientific">Panicum virgatum</name>
    <name type="common">Blackwell switchgrass</name>
    <dbReference type="NCBI Taxonomy" id="38727"/>
    <lineage>
        <taxon>Eukaryota</taxon>
        <taxon>Viridiplantae</taxon>
        <taxon>Streptophyta</taxon>
        <taxon>Embryophyta</taxon>
        <taxon>Tracheophyta</taxon>
        <taxon>Spermatophyta</taxon>
        <taxon>Magnoliopsida</taxon>
        <taxon>Liliopsida</taxon>
        <taxon>Poales</taxon>
        <taxon>Poaceae</taxon>
        <taxon>PACMAD clade</taxon>
        <taxon>Panicoideae</taxon>
        <taxon>Panicodae</taxon>
        <taxon>Paniceae</taxon>
        <taxon>Panicinae</taxon>
        <taxon>Panicum</taxon>
        <taxon>Panicum sect. Hiantes</taxon>
    </lineage>
</organism>
<proteinExistence type="predicted"/>